<evidence type="ECO:0000313" key="3">
    <source>
        <dbReference type="Proteomes" id="UP000266389"/>
    </source>
</evidence>
<sequence>MHRSRFQIHASVLTQEREEDIDTITDEPYKVVLFNDDYHTFEEVINQIIKATGCSRAKAEACTWEVHNKGKAIVYDGEITDCLRVSAILEEIHLKTEIQTC</sequence>
<dbReference type="GO" id="GO:0030163">
    <property type="term" value="P:protein catabolic process"/>
    <property type="evidence" value="ECO:0007669"/>
    <property type="project" value="InterPro"/>
</dbReference>
<dbReference type="GO" id="GO:0008233">
    <property type="term" value="F:peptidase activity"/>
    <property type="evidence" value="ECO:0007669"/>
    <property type="project" value="UniProtKB-KW"/>
</dbReference>
<dbReference type="SUPFAM" id="SSF54736">
    <property type="entry name" value="ClpS-like"/>
    <property type="match status" value="1"/>
</dbReference>
<evidence type="ECO:0000259" key="1">
    <source>
        <dbReference type="Pfam" id="PF02617"/>
    </source>
</evidence>
<reference evidence="2 3" key="1">
    <citation type="journal article" date="2011" name="ISME J.">
        <title>Community ecology of hot spring cyanobacterial mats: predominant populations and their functional potential.</title>
        <authorList>
            <person name="Klatt C.G."/>
            <person name="Wood J.M."/>
            <person name="Rusch D.B."/>
            <person name="Bateson M.M."/>
            <person name="Hamamura N."/>
            <person name="Heidelberg J.F."/>
            <person name="Grossman A.R."/>
            <person name="Bhaya D."/>
            <person name="Cohan F.M."/>
            <person name="Kuhl M."/>
            <person name="Bryant D.A."/>
            <person name="Ward D.M."/>
        </authorList>
    </citation>
    <scope>NUCLEOTIDE SEQUENCE [LARGE SCALE GENOMIC DNA]</scope>
    <source>
        <strain evidence="2">OS</strain>
    </source>
</reference>
<dbReference type="Gene3D" id="3.30.1390.10">
    <property type="match status" value="1"/>
</dbReference>
<dbReference type="InterPro" id="IPR003769">
    <property type="entry name" value="ClpS_core"/>
</dbReference>
<gene>
    <name evidence="2" type="ORF">D0433_06605</name>
</gene>
<dbReference type="Proteomes" id="UP000266389">
    <property type="component" value="Unassembled WGS sequence"/>
</dbReference>
<dbReference type="EMBL" id="PHFL01000044">
    <property type="protein sequence ID" value="RFM24292.1"/>
    <property type="molecule type" value="Genomic_DNA"/>
</dbReference>
<keyword evidence="2" id="KW-0378">Hydrolase</keyword>
<dbReference type="GO" id="GO:0006508">
    <property type="term" value="P:proteolysis"/>
    <property type="evidence" value="ECO:0007669"/>
    <property type="project" value="UniProtKB-KW"/>
</dbReference>
<protein>
    <submittedName>
        <fullName evidence="2">ATP-dependent Clp protease adaptor ClpS</fullName>
    </submittedName>
</protein>
<keyword evidence="2" id="KW-0645">Protease</keyword>
<dbReference type="InterPro" id="IPR014719">
    <property type="entry name" value="Ribosomal_bL12_C/ClpS-like"/>
</dbReference>
<accession>A0A395M0P9</accession>
<name>A0A395M0P9_9BACT</name>
<comment type="caution">
    <text evidence="2">The sequence shown here is derived from an EMBL/GenBank/DDBJ whole genome shotgun (WGS) entry which is preliminary data.</text>
</comment>
<feature type="domain" description="Adaptor protein ClpS core" evidence="1">
    <location>
        <begin position="26"/>
        <end position="90"/>
    </location>
</feature>
<dbReference type="AlphaFoldDB" id="A0A395M0P9"/>
<dbReference type="Pfam" id="PF02617">
    <property type="entry name" value="ClpS"/>
    <property type="match status" value="1"/>
</dbReference>
<evidence type="ECO:0000313" key="2">
    <source>
        <dbReference type="EMBL" id="RFM24292.1"/>
    </source>
</evidence>
<proteinExistence type="predicted"/>
<organism evidence="2 3">
    <name type="scientific">Candidatus Thermochlorobacter aerophilus</name>
    <dbReference type="NCBI Taxonomy" id="1868324"/>
    <lineage>
        <taxon>Bacteria</taxon>
        <taxon>Pseudomonadati</taxon>
        <taxon>Chlorobiota</taxon>
        <taxon>Chlorobiia</taxon>
        <taxon>Chlorobiales</taxon>
        <taxon>Candidatus Thermochlorobacteriaceae</taxon>
        <taxon>Candidatus Thermochlorobacter</taxon>
    </lineage>
</organism>